<reference evidence="1 2" key="1">
    <citation type="journal article" date="2024" name="Int. J. Mol. Sci.">
        <title>Exploration of Alicyclobacillus spp. Genome in Search of Antibiotic Resistance.</title>
        <authorList>
            <person name="Bucka-Kolendo J."/>
            <person name="Kiousi D.E."/>
            <person name="Dekowska A."/>
            <person name="Mikolajczuk-Szczyrba A."/>
            <person name="Karadedos D.M."/>
            <person name="Michael P."/>
            <person name="Galanis A."/>
            <person name="Sokolowska B."/>
        </authorList>
    </citation>
    <scope>NUCLEOTIDE SEQUENCE [LARGE SCALE GENOMIC DNA]</scope>
    <source>
        <strain evidence="1 2">KKP 3000</strain>
    </source>
</reference>
<dbReference type="Proteomes" id="UP001579974">
    <property type="component" value="Unassembled WGS sequence"/>
</dbReference>
<keyword evidence="2" id="KW-1185">Reference proteome</keyword>
<dbReference type="EMBL" id="JBDXSU010000049">
    <property type="protein sequence ID" value="MFB5193212.1"/>
    <property type="molecule type" value="Genomic_DNA"/>
</dbReference>
<evidence type="ECO:0000313" key="1">
    <source>
        <dbReference type="EMBL" id="MFB5193212.1"/>
    </source>
</evidence>
<name>A0ABV5ALT1_9BACL</name>
<gene>
    <name evidence="1" type="ORF">KKP3000_003158</name>
</gene>
<accession>A0ABV5ALT1</accession>
<proteinExistence type="predicted"/>
<comment type="caution">
    <text evidence="1">The sequence shown here is derived from an EMBL/GenBank/DDBJ whole genome shotgun (WGS) entry which is preliminary data.</text>
</comment>
<evidence type="ECO:0000313" key="2">
    <source>
        <dbReference type="Proteomes" id="UP001579974"/>
    </source>
</evidence>
<organism evidence="1 2">
    <name type="scientific">Alicyclobacillus fastidiosus</name>
    <dbReference type="NCBI Taxonomy" id="392011"/>
    <lineage>
        <taxon>Bacteria</taxon>
        <taxon>Bacillati</taxon>
        <taxon>Bacillota</taxon>
        <taxon>Bacilli</taxon>
        <taxon>Bacillales</taxon>
        <taxon>Alicyclobacillaceae</taxon>
        <taxon>Alicyclobacillus</taxon>
    </lineage>
</organism>
<protein>
    <submittedName>
        <fullName evidence="1">Uncharacterized protein</fullName>
    </submittedName>
</protein>
<sequence length="63" mass="7419">MLEYSEGTLQYIRDMIDKHVEALERVDRESIIARLNSLESRIAEVEKLFSWLDAHISQSRTLL</sequence>
<dbReference type="RefSeq" id="WP_275475996.1">
    <property type="nucleotide sequence ID" value="NZ_CP162940.1"/>
</dbReference>